<sequence length="591" mass="67328">MLKIFKESVNTWSVSSKTITKKTIDNYGKKLVHTNNEKAGLFGISNTNSGRKLQHLNEQMIIDANCLLAEATDNNRTRKMVQIIDDLSDTVTRTSDVVKFISTTHHDEYIKTAAQIIYQNLFIFLIRLNIDQRLYNAVEKITEAGDIQSTTNIDDYVLQLYVNNCKKSGALLSDESKETIIKLQNIISENSMAMMNGFYILPNGKRKNERKFEVVVQKLLNSRHKLAEICGFSNYANMAVEGSALGSLDVVHNFINILNDNLKDTATKQQKVARKYPYFSLDNCWEGLNILVESLFGIKLVPVTIARGETLSPTVKKYEVICQNEGLLGYIYCDFFANINDVKPNQGCCYHTIRKGRLLSDGTYQNPIVAVSLNLPRRDENDPCLLSYELVDSLFHTMGYALHAMLSKTQYQYIHGTKCSRDISEIPTIPDNLLNKYCAIRNIVPAASLQEHIFFSMLDQNYHSKILDESSYDVVKKVHENYGIKNDQSLKYCQMHSPEIAEYGATSYSYLSSKAIASWIWQMYFQDDPLNRTAGDKYRYEFLAHGNGKISSKLVTDFVKQDITAENLAKTLIDDIKNNEDQIQYIEALKI</sequence>
<reference evidence="8 9" key="1">
    <citation type="submission" date="2020-08" db="EMBL/GenBank/DDBJ databases">
        <title>Aphidius gifuensis genome sequencing and assembly.</title>
        <authorList>
            <person name="Du Z."/>
        </authorList>
    </citation>
    <scope>NUCLEOTIDE SEQUENCE [LARGE SCALE GENOMIC DNA]</scope>
    <source>
        <strain evidence="8">YNYX2018</strain>
        <tissue evidence="8">Adults</tissue>
    </source>
</reference>
<dbReference type="GO" id="GO:0006508">
    <property type="term" value="P:proteolysis"/>
    <property type="evidence" value="ECO:0007669"/>
    <property type="project" value="UniProtKB-KW"/>
</dbReference>
<dbReference type="InterPro" id="IPR045090">
    <property type="entry name" value="Pept_M3A_M3B"/>
</dbReference>
<evidence type="ECO:0000313" key="8">
    <source>
        <dbReference type="EMBL" id="KAF7990344.1"/>
    </source>
</evidence>
<comment type="cofactor">
    <cofactor evidence="6">
        <name>Zn(2+)</name>
        <dbReference type="ChEBI" id="CHEBI:29105"/>
    </cofactor>
    <text evidence="6">Binds 1 zinc ion.</text>
</comment>
<proteinExistence type="inferred from homology"/>
<dbReference type="InterPro" id="IPR001567">
    <property type="entry name" value="Pept_M3A_M3B_dom"/>
</dbReference>
<name>A0A835CN11_APHGI</name>
<evidence type="ECO:0000256" key="6">
    <source>
        <dbReference type="RuleBase" id="RU003435"/>
    </source>
</evidence>
<evidence type="ECO:0000256" key="3">
    <source>
        <dbReference type="ARBA" id="ARBA00022801"/>
    </source>
</evidence>
<accession>A0A835CN11</accession>
<keyword evidence="1 6" id="KW-0645">Protease</keyword>
<comment type="similarity">
    <text evidence="6">Belongs to the peptidase M3 family.</text>
</comment>
<dbReference type="PANTHER" id="PTHR11804">
    <property type="entry name" value="PROTEASE M3 THIMET OLIGOPEPTIDASE-RELATED"/>
    <property type="match status" value="1"/>
</dbReference>
<comment type="caution">
    <text evidence="8">The sequence shown here is derived from an EMBL/GenBank/DDBJ whole genome shotgun (WGS) entry which is preliminary data.</text>
</comment>
<dbReference type="Gene3D" id="1.10.1370.40">
    <property type="match status" value="1"/>
</dbReference>
<evidence type="ECO:0000313" key="9">
    <source>
        <dbReference type="Proteomes" id="UP000639338"/>
    </source>
</evidence>
<organism evidence="8 9">
    <name type="scientific">Aphidius gifuensis</name>
    <name type="common">Parasitoid wasp</name>
    <dbReference type="NCBI Taxonomy" id="684658"/>
    <lineage>
        <taxon>Eukaryota</taxon>
        <taxon>Metazoa</taxon>
        <taxon>Ecdysozoa</taxon>
        <taxon>Arthropoda</taxon>
        <taxon>Hexapoda</taxon>
        <taxon>Insecta</taxon>
        <taxon>Pterygota</taxon>
        <taxon>Neoptera</taxon>
        <taxon>Endopterygota</taxon>
        <taxon>Hymenoptera</taxon>
        <taxon>Apocrita</taxon>
        <taxon>Ichneumonoidea</taxon>
        <taxon>Braconidae</taxon>
        <taxon>Aphidiinae</taxon>
        <taxon>Aphidius</taxon>
    </lineage>
</organism>
<gene>
    <name evidence="8" type="ORF">HCN44_000149</name>
</gene>
<keyword evidence="3 6" id="KW-0378">Hydrolase</keyword>
<dbReference type="GO" id="GO:0046872">
    <property type="term" value="F:metal ion binding"/>
    <property type="evidence" value="ECO:0007669"/>
    <property type="project" value="UniProtKB-UniRule"/>
</dbReference>
<dbReference type="GO" id="GO:0006518">
    <property type="term" value="P:peptide metabolic process"/>
    <property type="evidence" value="ECO:0007669"/>
    <property type="project" value="TreeGrafter"/>
</dbReference>
<evidence type="ECO:0000256" key="1">
    <source>
        <dbReference type="ARBA" id="ARBA00022670"/>
    </source>
</evidence>
<dbReference type="AlphaFoldDB" id="A0A835CN11"/>
<dbReference type="Proteomes" id="UP000639338">
    <property type="component" value="Unassembled WGS sequence"/>
</dbReference>
<keyword evidence="9" id="KW-1185">Reference proteome</keyword>
<dbReference type="GO" id="GO:0004222">
    <property type="term" value="F:metalloendopeptidase activity"/>
    <property type="evidence" value="ECO:0007669"/>
    <property type="project" value="InterPro"/>
</dbReference>
<dbReference type="OrthoDB" id="17530at2759"/>
<dbReference type="PANTHER" id="PTHR11804:SF79">
    <property type="entry name" value="MITOCHONDRIAL INTERMEDIATE PEPTIDASE"/>
    <property type="match status" value="1"/>
</dbReference>
<evidence type="ECO:0000256" key="4">
    <source>
        <dbReference type="ARBA" id="ARBA00022833"/>
    </source>
</evidence>
<evidence type="ECO:0000256" key="2">
    <source>
        <dbReference type="ARBA" id="ARBA00022723"/>
    </source>
</evidence>
<feature type="domain" description="Peptidase M3A/M3B catalytic" evidence="7">
    <location>
        <begin position="277"/>
        <end position="428"/>
    </location>
</feature>
<keyword evidence="4 6" id="KW-0862">Zinc</keyword>
<protein>
    <recommendedName>
        <fullName evidence="7">Peptidase M3A/M3B catalytic domain-containing protein</fullName>
    </recommendedName>
</protein>
<dbReference type="Pfam" id="PF01432">
    <property type="entry name" value="Peptidase_M3"/>
    <property type="match status" value="2"/>
</dbReference>
<keyword evidence="2 6" id="KW-0479">Metal-binding</keyword>
<dbReference type="GO" id="GO:0005739">
    <property type="term" value="C:mitochondrion"/>
    <property type="evidence" value="ECO:0007669"/>
    <property type="project" value="TreeGrafter"/>
</dbReference>
<dbReference type="EMBL" id="JACMRX010000004">
    <property type="protein sequence ID" value="KAF7990344.1"/>
    <property type="molecule type" value="Genomic_DNA"/>
</dbReference>
<evidence type="ECO:0000256" key="5">
    <source>
        <dbReference type="ARBA" id="ARBA00023049"/>
    </source>
</evidence>
<keyword evidence="5 6" id="KW-0482">Metalloprotease</keyword>
<feature type="domain" description="Peptidase M3A/M3B catalytic" evidence="7">
    <location>
        <begin position="429"/>
        <end position="571"/>
    </location>
</feature>
<dbReference type="SUPFAM" id="SSF55486">
    <property type="entry name" value="Metalloproteases ('zincins'), catalytic domain"/>
    <property type="match status" value="1"/>
</dbReference>
<evidence type="ECO:0000259" key="7">
    <source>
        <dbReference type="Pfam" id="PF01432"/>
    </source>
</evidence>